<proteinExistence type="predicted"/>
<dbReference type="HOGENOM" id="CLU_2016176_0_0_1"/>
<dbReference type="InParanoid" id="A0A0C3PLD4"/>
<dbReference type="EMBL" id="KN831944">
    <property type="protein sequence ID" value="KIO15100.1"/>
    <property type="molecule type" value="Genomic_DNA"/>
</dbReference>
<protein>
    <submittedName>
        <fullName evidence="2">Uncharacterized protein</fullName>
    </submittedName>
</protein>
<dbReference type="AlphaFoldDB" id="A0A0C3PLD4"/>
<dbReference type="OrthoDB" id="10032492at2759"/>
<sequence>MDRTTETCANHAWHILPKLSFMALANAFGATLFRAPNIGGVIEWIIALGFILYLSTFCYDLRMARSTTISDCRKGGGYERRWWTERSEVVTEEKVSLLDELRVGGVHDYMYVLRRSNRLLLSR</sequence>
<feature type="transmembrane region" description="Helical" evidence="1">
    <location>
        <begin position="12"/>
        <end position="35"/>
    </location>
</feature>
<keyword evidence="3" id="KW-1185">Reference proteome</keyword>
<reference evidence="3" key="2">
    <citation type="submission" date="2015-01" db="EMBL/GenBank/DDBJ databases">
        <title>Evolutionary Origins and Diversification of the Mycorrhizal Mutualists.</title>
        <authorList>
            <consortium name="DOE Joint Genome Institute"/>
            <consortium name="Mycorrhizal Genomics Consortium"/>
            <person name="Kohler A."/>
            <person name="Kuo A."/>
            <person name="Nagy L.G."/>
            <person name="Floudas D."/>
            <person name="Copeland A."/>
            <person name="Barry K.W."/>
            <person name="Cichocki N."/>
            <person name="Veneault-Fourrey C."/>
            <person name="LaButti K."/>
            <person name="Lindquist E.A."/>
            <person name="Lipzen A."/>
            <person name="Lundell T."/>
            <person name="Morin E."/>
            <person name="Murat C."/>
            <person name="Riley R."/>
            <person name="Ohm R."/>
            <person name="Sun H."/>
            <person name="Tunlid A."/>
            <person name="Henrissat B."/>
            <person name="Grigoriev I.V."/>
            <person name="Hibbett D.S."/>
            <person name="Martin F."/>
        </authorList>
    </citation>
    <scope>NUCLEOTIDE SEQUENCE [LARGE SCALE GENOMIC DNA]</scope>
    <source>
        <strain evidence="3">Marx 270</strain>
    </source>
</reference>
<gene>
    <name evidence="2" type="ORF">M404DRAFT_200756</name>
</gene>
<feature type="transmembrane region" description="Helical" evidence="1">
    <location>
        <begin position="41"/>
        <end position="59"/>
    </location>
</feature>
<dbReference type="Proteomes" id="UP000054217">
    <property type="component" value="Unassembled WGS sequence"/>
</dbReference>
<reference evidence="2 3" key="1">
    <citation type="submission" date="2014-04" db="EMBL/GenBank/DDBJ databases">
        <authorList>
            <consortium name="DOE Joint Genome Institute"/>
            <person name="Kuo A."/>
            <person name="Kohler A."/>
            <person name="Costa M.D."/>
            <person name="Nagy L.G."/>
            <person name="Floudas D."/>
            <person name="Copeland A."/>
            <person name="Barry K.W."/>
            <person name="Cichocki N."/>
            <person name="Veneault-Fourrey C."/>
            <person name="LaButti K."/>
            <person name="Lindquist E.A."/>
            <person name="Lipzen A."/>
            <person name="Lundell T."/>
            <person name="Morin E."/>
            <person name="Murat C."/>
            <person name="Sun H."/>
            <person name="Tunlid A."/>
            <person name="Henrissat B."/>
            <person name="Grigoriev I.V."/>
            <person name="Hibbett D.S."/>
            <person name="Martin F."/>
            <person name="Nordberg H.P."/>
            <person name="Cantor M.N."/>
            <person name="Hua S.X."/>
        </authorList>
    </citation>
    <scope>NUCLEOTIDE SEQUENCE [LARGE SCALE GENOMIC DNA]</scope>
    <source>
        <strain evidence="2 3">Marx 270</strain>
    </source>
</reference>
<keyword evidence="1" id="KW-1133">Transmembrane helix</keyword>
<accession>A0A0C3PLD4</accession>
<evidence type="ECO:0000256" key="1">
    <source>
        <dbReference type="SAM" id="Phobius"/>
    </source>
</evidence>
<name>A0A0C3PLD4_PISTI</name>
<dbReference type="STRING" id="870435.A0A0C3PLD4"/>
<evidence type="ECO:0000313" key="2">
    <source>
        <dbReference type="EMBL" id="KIO15100.1"/>
    </source>
</evidence>
<keyword evidence="1" id="KW-0812">Transmembrane</keyword>
<organism evidence="2 3">
    <name type="scientific">Pisolithus tinctorius Marx 270</name>
    <dbReference type="NCBI Taxonomy" id="870435"/>
    <lineage>
        <taxon>Eukaryota</taxon>
        <taxon>Fungi</taxon>
        <taxon>Dikarya</taxon>
        <taxon>Basidiomycota</taxon>
        <taxon>Agaricomycotina</taxon>
        <taxon>Agaricomycetes</taxon>
        <taxon>Agaricomycetidae</taxon>
        <taxon>Boletales</taxon>
        <taxon>Sclerodermatineae</taxon>
        <taxon>Pisolithaceae</taxon>
        <taxon>Pisolithus</taxon>
    </lineage>
</organism>
<keyword evidence="1" id="KW-0472">Membrane</keyword>
<evidence type="ECO:0000313" key="3">
    <source>
        <dbReference type="Proteomes" id="UP000054217"/>
    </source>
</evidence>